<dbReference type="Gene3D" id="2.40.30.20">
    <property type="match status" value="1"/>
</dbReference>
<evidence type="ECO:0000313" key="2">
    <source>
        <dbReference type="Proteomes" id="UP000048841"/>
    </source>
</evidence>
<sequence>MAIVNINVSVTNPPKPSQLLKSGAMISMGGTTLNPGEYQLLTSKSDLATILKPAKAIATIEWATNVVTVTLSAAHGWTIGDEVPVLISGVTPVGYNGAFTATVTTSTAFTYPLSVSPGVATVMGSVKTVVSNEITQMNTSYWAQGTNRAVFALELGDVSMENGVAALSTFIDEDISLGNTYQKFFSYLVPREWDEQATFKTLTGQYTSPSALVYFFVTTTIGTYSTWVATKNKSVLAGVEEPNIPATEFSMAGPFQSSLSNDPGSSNMVPPMAYRFMYGASEYPVSGNGTLLKTLQDNSINYIGTAAEGGLSNKMLVAGHMLDGNPFNYWYSVAWTAINLELDLANEVINGSNTSTNPLYYEQVGIDRLQNRALKTLRNGISYGLILGRVIGAKLIQTDFNAEYEKGTYAGNAVINAVPFSNYTSLNPSDYQDGKYSGLSAVMTPRRGFESITFNLNVTNFVGA</sequence>
<dbReference type="RefSeq" id="WP_057636531.1">
    <property type="nucleotide sequence ID" value="NZ_CGBR01000023.1"/>
</dbReference>
<dbReference type="AlphaFoldDB" id="A0A0T7P7U3"/>
<accession>A0A0T7P7U3</accession>
<dbReference type="EMBL" id="CGBR01000023">
    <property type="protein sequence ID" value="CFQ68124.1"/>
    <property type="molecule type" value="Genomic_DNA"/>
</dbReference>
<organism evidence="1 2">
    <name type="scientific">Yersinia enterocolitica</name>
    <dbReference type="NCBI Taxonomy" id="630"/>
    <lineage>
        <taxon>Bacteria</taxon>
        <taxon>Pseudomonadati</taxon>
        <taxon>Pseudomonadota</taxon>
        <taxon>Gammaproteobacteria</taxon>
        <taxon>Enterobacterales</taxon>
        <taxon>Yersiniaceae</taxon>
        <taxon>Yersinia</taxon>
    </lineage>
</organism>
<reference evidence="1 2" key="1">
    <citation type="submission" date="2015-03" db="EMBL/GenBank/DDBJ databases">
        <authorList>
            <person name="Murphy D."/>
        </authorList>
    </citation>
    <scope>NUCLEOTIDE SEQUENCE [LARGE SCALE GENOMIC DNA]</scope>
    <source>
        <strain evidence="1 2">IP26249</strain>
    </source>
</reference>
<dbReference type="Proteomes" id="UP000048841">
    <property type="component" value="Unassembled WGS sequence"/>
</dbReference>
<protein>
    <submittedName>
        <fullName evidence="1">Uncharacterized protein</fullName>
    </submittedName>
</protein>
<dbReference type="InterPro" id="IPR023366">
    <property type="entry name" value="ATP_synth_asu-like_sf"/>
</dbReference>
<evidence type="ECO:0000313" key="1">
    <source>
        <dbReference type="EMBL" id="CFQ68124.1"/>
    </source>
</evidence>
<proteinExistence type="predicted"/>
<gene>
    <name evidence="1" type="ORF">ERS137941_02949</name>
</gene>
<name>A0A0T7P7U3_YEREN</name>